<protein>
    <submittedName>
        <fullName evidence="6">Aminotransferase class III-fold pyridoxal phosphate-dependent enzyme</fullName>
    </submittedName>
</protein>
<dbReference type="GO" id="GO:0030170">
    <property type="term" value="F:pyridoxal phosphate binding"/>
    <property type="evidence" value="ECO:0007669"/>
    <property type="project" value="InterPro"/>
</dbReference>
<feature type="compositionally biased region" description="Pro residues" evidence="2">
    <location>
        <begin position="1"/>
        <end position="12"/>
    </location>
</feature>
<evidence type="ECO:0000256" key="2">
    <source>
        <dbReference type="SAM" id="MobiDB-lite"/>
    </source>
</evidence>
<dbReference type="InterPro" id="IPR002192">
    <property type="entry name" value="PPDK_AMP/ATP-bd"/>
</dbReference>
<evidence type="ECO:0000259" key="3">
    <source>
        <dbReference type="Pfam" id="PF00391"/>
    </source>
</evidence>
<dbReference type="Gene3D" id="3.30.470.20">
    <property type="entry name" value="ATP-grasp fold, B domain"/>
    <property type="match status" value="1"/>
</dbReference>
<dbReference type="InterPro" id="IPR013815">
    <property type="entry name" value="ATP_grasp_subdomain_1"/>
</dbReference>
<name>A0A516NKY3_9NOCA</name>
<dbReference type="Gene3D" id="3.40.640.10">
    <property type="entry name" value="Type I PLP-dependent aspartate aminotransferase-like (Major domain)"/>
    <property type="match status" value="1"/>
</dbReference>
<dbReference type="Proteomes" id="UP000317039">
    <property type="component" value="Chromosome"/>
</dbReference>
<dbReference type="InterPro" id="IPR015421">
    <property type="entry name" value="PyrdxlP-dep_Trfase_major"/>
</dbReference>
<dbReference type="InterPro" id="IPR015424">
    <property type="entry name" value="PyrdxlP-dep_Trfase"/>
</dbReference>
<dbReference type="InterPro" id="IPR051549">
    <property type="entry name" value="PEP_Utilizing_Enz"/>
</dbReference>
<dbReference type="SUPFAM" id="SSF53383">
    <property type="entry name" value="PLP-dependent transferases"/>
    <property type="match status" value="1"/>
</dbReference>
<dbReference type="Pfam" id="PF01488">
    <property type="entry name" value="Shikimate_DH"/>
    <property type="match status" value="1"/>
</dbReference>
<proteinExistence type="predicted"/>
<dbReference type="InterPro" id="IPR006151">
    <property type="entry name" value="Shikm_DH/Glu-tRNA_Rdtase"/>
</dbReference>
<keyword evidence="6" id="KW-0808">Transferase</keyword>
<gene>
    <name evidence="6" type="ORF">FOH10_13510</name>
</gene>
<feature type="region of interest" description="Disordered" evidence="2">
    <location>
        <begin position="1709"/>
        <end position="1758"/>
    </location>
</feature>
<dbReference type="Pfam" id="PF00202">
    <property type="entry name" value="Aminotran_3"/>
    <property type="match status" value="1"/>
</dbReference>
<dbReference type="InterPro" id="IPR036637">
    <property type="entry name" value="Phosphohistidine_dom_sf"/>
</dbReference>
<dbReference type="SUPFAM" id="SSF56059">
    <property type="entry name" value="Glutathione synthetase ATP-binding domain-like"/>
    <property type="match status" value="1"/>
</dbReference>
<reference evidence="6 7" key="1">
    <citation type="submission" date="2019-07" db="EMBL/GenBank/DDBJ databases">
        <title>Complete Genome Sequence and Methylome Analysis of Nocardia otitidis-caviarum NEB252.</title>
        <authorList>
            <person name="Fomenkov A."/>
            <person name="Anton B.P."/>
            <person name="Vincze T."/>
            <person name="Roberts R.J."/>
        </authorList>
    </citation>
    <scope>NUCLEOTIDE SEQUENCE [LARGE SCALE GENOMIC DNA]</scope>
    <source>
        <strain evidence="6 7">NEB252</strain>
    </source>
</reference>
<dbReference type="PANTHER" id="PTHR43615">
    <property type="entry name" value="PHOSPHOENOLPYRUVATE SYNTHASE-RELATED"/>
    <property type="match status" value="1"/>
</dbReference>
<evidence type="ECO:0000313" key="6">
    <source>
        <dbReference type="EMBL" id="QDP79571.1"/>
    </source>
</evidence>
<feature type="domain" description="Pyruvate phosphate dikinase AMP/ATP-binding" evidence="4">
    <location>
        <begin position="978"/>
        <end position="1163"/>
    </location>
</feature>
<dbReference type="SUPFAM" id="SSF51735">
    <property type="entry name" value="NAD(P)-binding Rossmann-fold domains"/>
    <property type="match status" value="1"/>
</dbReference>
<dbReference type="Gene3D" id="3.90.1150.10">
    <property type="entry name" value="Aspartate Aminotransferase, domain 1"/>
    <property type="match status" value="1"/>
</dbReference>
<dbReference type="GO" id="GO:0016301">
    <property type="term" value="F:kinase activity"/>
    <property type="evidence" value="ECO:0007669"/>
    <property type="project" value="InterPro"/>
</dbReference>
<dbReference type="KEGG" id="nod:FOH10_13510"/>
<dbReference type="InterPro" id="IPR027417">
    <property type="entry name" value="P-loop_NTPase"/>
</dbReference>
<dbReference type="Gene3D" id="3.40.50.300">
    <property type="entry name" value="P-loop containing nucleotide triphosphate hydrolases"/>
    <property type="match status" value="1"/>
</dbReference>
<evidence type="ECO:0000313" key="7">
    <source>
        <dbReference type="Proteomes" id="UP000317039"/>
    </source>
</evidence>
<dbReference type="InterPro" id="IPR008279">
    <property type="entry name" value="PEP-util_enz_mobile_dom"/>
</dbReference>
<dbReference type="GO" id="GO:0008483">
    <property type="term" value="F:transaminase activity"/>
    <property type="evidence" value="ECO:0007669"/>
    <property type="project" value="UniProtKB-KW"/>
</dbReference>
<dbReference type="PANTHER" id="PTHR43615:SF1">
    <property type="entry name" value="PPDK_N DOMAIN-CONTAINING PROTEIN"/>
    <property type="match status" value="1"/>
</dbReference>
<evidence type="ECO:0000259" key="4">
    <source>
        <dbReference type="Pfam" id="PF01326"/>
    </source>
</evidence>
<dbReference type="InterPro" id="IPR036291">
    <property type="entry name" value="NAD(P)-bd_dom_sf"/>
</dbReference>
<feature type="domain" description="PEP-utilising enzyme mobile" evidence="3">
    <location>
        <begin position="1633"/>
        <end position="1703"/>
    </location>
</feature>
<feature type="domain" description="Quinate/shikimate 5-dehydrogenase/glutamyl-tRNA reductase" evidence="5">
    <location>
        <begin position="724"/>
        <end position="836"/>
    </location>
</feature>
<dbReference type="Pfam" id="PF01326">
    <property type="entry name" value="PPDK_N"/>
    <property type="match status" value="1"/>
</dbReference>
<dbReference type="Gene3D" id="3.50.30.10">
    <property type="entry name" value="Phosphohistidine domain"/>
    <property type="match status" value="1"/>
</dbReference>
<evidence type="ECO:0000259" key="5">
    <source>
        <dbReference type="Pfam" id="PF01488"/>
    </source>
</evidence>
<dbReference type="Gene3D" id="3.30.1490.20">
    <property type="entry name" value="ATP-grasp fold, A domain"/>
    <property type="match status" value="2"/>
</dbReference>
<dbReference type="InterPro" id="IPR015422">
    <property type="entry name" value="PyrdxlP-dep_Trfase_small"/>
</dbReference>
<keyword evidence="1" id="KW-0663">Pyridoxal phosphate</keyword>
<sequence length="1970" mass="211827">MRTPPPCAPPARWPNTSRSSCAKRADMADPSDVYGRYARPEITRLLRAFHLDADYRAAEYDTLVPATLDGGGGVAARAVLDLVGGHGAGLFGHNHPALIRAAETALQARRPFAVQGSVRAGAARLSARLSALVGASTGAEYVVTLASTGAEAVEAAVKHAALERSRYLSAVRADLERTLRRARRDGVAGQPLPAPWDGSVESLLAQSISDVTALRERAPLFVALTRSFHGKTAAAAVLTDRAADDGRPMFGPEVVRLDATAPNTLERALDGERITFCDISFGPSGTPVPTVRHASRLAACFVEPVQGEGGVYELSDDVLRAVRALADRHRAALVFDEIQSGMGRTGTFLAAEPSGVHADYYLLSKALGGGLAKISALLVQRDRYLPEFGRQHTSTFAEDDYSSEIACTALDLIPELLPRIAATGTRLRDRLHAVADRRPDVIAGVRGRGLLLAVELRPPRPASPVLRAFLDEEWFGYLVAGHLLHRHGIRVLPTLSAPATLRVQPSAYLGVADIDRIATAFEAVADLLHRADYAALLDHLTLPAAHPTPLPTHTPDFERRRPEPATALDGPPRVAFLANLEHPGDLRLLAPELAAWSDHQCEALMERLRGVLRPFEVTRQRIRSVSGAEVEVAMIAVPFSAQQAVTMQRDGEGAWLRDAVLDAVDLAIGAGAGVIGLGGYTSIVTDAARAVVEDTARITSGNSLTAACAYELMRRELAALPAGERRVAVVGAIGNIGAVMAELLLPHVDSLLLVGRRGSARRLRAVAERLGDPDRVAVREDMTALRDCRLIVTATNAATPVLTADQLPTDHPVLVYDLAVPGDVDPGAAALPGVTVLSGGRMRLPDGQVPDFPGTKLPPGTLYACMAETIALGFEPDTPSPSYGALTVAGVRAAAELARRQRIVPAPPAPRGVTMTVPMLLGAPDFRVEAAGGKAATLHELSAAGFPVPPGFVIPGDTDPDLLTDAELDALIAAVGGYPVAVRSSGVLEDLDDASFAGQYETYLEIGDRDALRRRIADCRASAHNDRVRGYLERRGFDPARARVAVLVQRMVESRTAGVGFTIDPITGREEHAVVECCAGLGERLVSGHVTPLRLTVRLVDGTVVQRSEGDEPVLLDAAEIAELTRMLLRVQAFRHRPQDVEWAVGTDGRLWLLQSRAVTAIAWRTDIEQLTDADFRDGGVSARVCTPLMFSLYENAFQASMQRFFTRLGLLDDEPAWMAMHYGRAYWNVAAVKRAYAGVPGYDERIFDADLGVNVDYGPDGPDRTPTNALTVARAVPTALALRRLTTRQLTEVERFAGGWEAKYARWRERAARLPSVDTATFTAELVDCLLSFHATTERAYFTTIYHNTTVQSDFKTLLAKIDAATDGSTQVLALIGGLAEVSHMAMQRGIVGLYRVADAEGLDGEAWRRALREFLDEHGFHADMELDITCPRWSEEPARVRAMIASMLAAGTPPADPERSLTEQRARFDAEAAAVRARVRTDPRTRVRFARSLDRQLALARRYLVARELMRDFSSRCYAIVRAYVVEAGTRLHAAGALADPADVYMLDIHEIADLAQGFRGGHELAAAIRYRRAMFDGYRDLVPPHELGPGVTVSHTEAGDGVLTGLGCSAGVVEGPARVIASLAEIADLRPGDILVTRFTDPGWTPALGLVTGVVTEVGGLLSHAAVIGREYGIPAVLNVPGATAAIRSGQRLRIDGGAGTVTLLDTAPPERDAEPAPAAPRPVAALPDPGSTPTTSRARSGGALMTDRTYSDRPTVRTLSPRKRMICIAGGDGSGKTTQVARLASVFESQGQTVAAVTIWDAFLDPAVSAKLPFDRPDAIYGYLKVLTPLSRTHFLYHAMQLALDLAARRGPDVVLMNSYWYKYFATEVAHGGDPAVLRALASGFPEPDLTFHLRISPRDALARKRKRSDYESGYGDEHEFLEFQQRSHDALAGLSAELGWTELDGTAPAGDITTTILEQLRSTEQ</sequence>
<dbReference type="EMBL" id="CP041695">
    <property type="protein sequence ID" value="QDP79571.1"/>
    <property type="molecule type" value="Genomic_DNA"/>
</dbReference>
<organism evidence="6 7">
    <name type="scientific">Nocardia otitidiscaviarum</name>
    <dbReference type="NCBI Taxonomy" id="1823"/>
    <lineage>
        <taxon>Bacteria</taxon>
        <taxon>Bacillati</taxon>
        <taxon>Actinomycetota</taxon>
        <taxon>Actinomycetes</taxon>
        <taxon>Mycobacteriales</taxon>
        <taxon>Nocardiaceae</taxon>
        <taxon>Nocardia</taxon>
    </lineage>
</organism>
<dbReference type="Pfam" id="PF00391">
    <property type="entry name" value="PEP-utilizers"/>
    <property type="match status" value="1"/>
</dbReference>
<dbReference type="SUPFAM" id="SSF52009">
    <property type="entry name" value="Phosphohistidine domain"/>
    <property type="match status" value="1"/>
</dbReference>
<dbReference type="GO" id="GO:0005524">
    <property type="term" value="F:ATP binding"/>
    <property type="evidence" value="ECO:0007669"/>
    <property type="project" value="InterPro"/>
</dbReference>
<dbReference type="SUPFAM" id="SSF52540">
    <property type="entry name" value="P-loop containing nucleoside triphosphate hydrolases"/>
    <property type="match status" value="1"/>
</dbReference>
<keyword evidence="6" id="KW-0032">Aminotransferase</keyword>
<dbReference type="InterPro" id="IPR005814">
    <property type="entry name" value="Aminotrans_3"/>
</dbReference>
<feature type="region of interest" description="Disordered" evidence="2">
    <location>
        <begin position="547"/>
        <end position="568"/>
    </location>
</feature>
<feature type="region of interest" description="Disordered" evidence="2">
    <location>
        <begin position="1"/>
        <end position="25"/>
    </location>
</feature>
<evidence type="ECO:0000256" key="1">
    <source>
        <dbReference type="ARBA" id="ARBA00022898"/>
    </source>
</evidence>
<accession>A0A516NKY3</accession>
<dbReference type="Gene3D" id="3.40.50.720">
    <property type="entry name" value="NAD(P)-binding Rossmann-like Domain"/>
    <property type="match status" value="1"/>
</dbReference>